<feature type="transmembrane region" description="Helical" evidence="9">
    <location>
        <begin position="20"/>
        <end position="37"/>
    </location>
</feature>
<dbReference type="Proteomes" id="UP000198935">
    <property type="component" value="Unassembled WGS sequence"/>
</dbReference>
<dbReference type="InterPro" id="IPR011527">
    <property type="entry name" value="ABC1_TM_dom"/>
</dbReference>
<dbReference type="PANTHER" id="PTHR24221">
    <property type="entry name" value="ATP-BINDING CASSETTE SUB-FAMILY B"/>
    <property type="match status" value="1"/>
</dbReference>
<dbReference type="EMBL" id="FNPI01000006">
    <property type="protein sequence ID" value="SDZ10663.1"/>
    <property type="molecule type" value="Genomic_DNA"/>
</dbReference>
<dbReference type="GO" id="GO:0140359">
    <property type="term" value="F:ABC-type transporter activity"/>
    <property type="evidence" value="ECO:0007669"/>
    <property type="project" value="InterPro"/>
</dbReference>
<sequence length="577" mass="63139">MKQLKEITRAQRKQLNLLRCNSVLIGALIVAQAYFIVEVVDRIFLQGNTFQDIVPFLGGLLAVLVARAIFTYVNGRAGITMASKVKNDFRQELLGKYARNPIQASLKGQSGQKVSILMDAVDEIDGYFSKYYPQMIQTSIVPLIILAAVYYQNWVSGLIMTITAPFIPLFMAIIGSATQKKSEEQLEKLGAFSGRFLDILQGLVTLKFFGRAKEKQAAIRQSSLDYRDATMSVLKIAFTSSLMLEFISMLSIALVALEVGFRLVIYEQLTFFTAFFVLILVPEFFATLKDLGSAFHTGRGSMGAAKKIIDELEEKEQPVRWGEQPLYNGKQPPAVTLKNVSFSYGEGEFSLKNIDADMPPGSDVAVVGPSGSGKTTLLHLLSGLVAPSAGAITVNGRSLYDYKESDWLDRLIYISQDPYLFSGTVEENIAVGGNGIATREEIVKAAEKAGIADMIDTLEGGYDTRIGEGGRGLSGGEKQRIALARAFLKQPSIIIFDEPTVGLDLKTEQILQTALAELRENSTVITVAHRLYTIRKADQILFLADGRLAAKGTHEELMAAVPEYSEMIFAQQGGAAG</sequence>
<dbReference type="PROSITE" id="PS00211">
    <property type="entry name" value="ABC_TRANSPORTER_1"/>
    <property type="match status" value="1"/>
</dbReference>
<dbReference type="SMART" id="SM00382">
    <property type="entry name" value="AAA"/>
    <property type="match status" value="1"/>
</dbReference>
<keyword evidence="5" id="KW-0547">Nucleotide-binding</keyword>
<keyword evidence="6 12" id="KW-0067">ATP-binding</keyword>
<comment type="subcellular location">
    <subcellularLocation>
        <location evidence="1">Cell membrane</location>
        <topology evidence="1">Multi-pass membrane protein</topology>
    </subcellularLocation>
</comment>
<dbReference type="InterPro" id="IPR003439">
    <property type="entry name" value="ABC_transporter-like_ATP-bd"/>
</dbReference>
<evidence type="ECO:0000256" key="4">
    <source>
        <dbReference type="ARBA" id="ARBA00022692"/>
    </source>
</evidence>
<keyword evidence="3" id="KW-1003">Cell membrane</keyword>
<dbReference type="Pfam" id="PF00005">
    <property type="entry name" value="ABC_tran"/>
    <property type="match status" value="1"/>
</dbReference>
<dbReference type="Gene3D" id="1.20.1560.10">
    <property type="entry name" value="ABC transporter type 1, transmembrane domain"/>
    <property type="match status" value="1"/>
</dbReference>
<keyword evidence="13" id="KW-1185">Reference proteome</keyword>
<dbReference type="PROSITE" id="PS50893">
    <property type="entry name" value="ABC_TRANSPORTER_2"/>
    <property type="match status" value="1"/>
</dbReference>
<feature type="transmembrane region" description="Helical" evidence="9">
    <location>
        <begin position="236"/>
        <end position="257"/>
    </location>
</feature>
<keyword evidence="7 9" id="KW-1133">Transmembrane helix</keyword>
<dbReference type="InterPro" id="IPR003593">
    <property type="entry name" value="AAA+_ATPase"/>
</dbReference>
<reference evidence="13" key="1">
    <citation type="submission" date="2016-10" db="EMBL/GenBank/DDBJ databases">
        <authorList>
            <person name="Varghese N."/>
            <person name="Submissions S."/>
        </authorList>
    </citation>
    <scope>NUCLEOTIDE SEQUENCE [LARGE SCALE GENOMIC DNA]</scope>
    <source>
        <strain evidence="13">SP</strain>
    </source>
</reference>
<dbReference type="InterPro" id="IPR017871">
    <property type="entry name" value="ABC_transporter-like_CS"/>
</dbReference>
<evidence type="ECO:0000313" key="13">
    <source>
        <dbReference type="Proteomes" id="UP000198935"/>
    </source>
</evidence>
<proteinExistence type="predicted"/>
<dbReference type="SUPFAM" id="SSF52540">
    <property type="entry name" value="P-loop containing nucleoside triphosphate hydrolases"/>
    <property type="match status" value="1"/>
</dbReference>
<evidence type="ECO:0000256" key="2">
    <source>
        <dbReference type="ARBA" id="ARBA00022448"/>
    </source>
</evidence>
<evidence type="ECO:0000256" key="8">
    <source>
        <dbReference type="ARBA" id="ARBA00023136"/>
    </source>
</evidence>
<dbReference type="GO" id="GO:0005524">
    <property type="term" value="F:ATP binding"/>
    <property type="evidence" value="ECO:0007669"/>
    <property type="project" value="UniProtKB-KW"/>
</dbReference>
<dbReference type="SUPFAM" id="SSF90123">
    <property type="entry name" value="ABC transporter transmembrane region"/>
    <property type="match status" value="1"/>
</dbReference>
<evidence type="ECO:0000259" key="11">
    <source>
        <dbReference type="PROSITE" id="PS50929"/>
    </source>
</evidence>
<dbReference type="GO" id="GO:0016887">
    <property type="term" value="F:ATP hydrolysis activity"/>
    <property type="evidence" value="ECO:0007669"/>
    <property type="project" value="InterPro"/>
</dbReference>
<feature type="domain" description="ABC transmembrane type-1" evidence="11">
    <location>
        <begin position="22"/>
        <end position="300"/>
    </location>
</feature>
<dbReference type="FunFam" id="3.40.50.300:FF:000221">
    <property type="entry name" value="Multidrug ABC transporter ATP-binding protein"/>
    <property type="match status" value="1"/>
</dbReference>
<keyword evidence="8 9" id="KW-0472">Membrane</keyword>
<organism evidence="12 13">
    <name type="scientific">Evansella caseinilytica</name>
    <dbReference type="NCBI Taxonomy" id="1503961"/>
    <lineage>
        <taxon>Bacteria</taxon>
        <taxon>Bacillati</taxon>
        <taxon>Bacillota</taxon>
        <taxon>Bacilli</taxon>
        <taxon>Bacillales</taxon>
        <taxon>Bacillaceae</taxon>
        <taxon>Evansella</taxon>
    </lineage>
</organism>
<dbReference type="PANTHER" id="PTHR24221:SF590">
    <property type="entry name" value="COMPONENT LINKED WITH THE ASSEMBLY OF CYTOCHROME' TRANSPORT TRANSMEMBRANE ATP-BINDING PROTEIN ABC TRANSPORTER CYDD-RELATED"/>
    <property type="match status" value="1"/>
</dbReference>
<evidence type="ECO:0000256" key="5">
    <source>
        <dbReference type="ARBA" id="ARBA00022741"/>
    </source>
</evidence>
<dbReference type="STRING" id="1503961.SAMN05421736_106101"/>
<dbReference type="OrthoDB" id="9806127at2"/>
<dbReference type="Pfam" id="PF00664">
    <property type="entry name" value="ABC_membrane"/>
    <property type="match status" value="1"/>
</dbReference>
<evidence type="ECO:0000256" key="3">
    <source>
        <dbReference type="ARBA" id="ARBA00022475"/>
    </source>
</evidence>
<dbReference type="InterPro" id="IPR036640">
    <property type="entry name" value="ABC1_TM_sf"/>
</dbReference>
<feature type="transmembrane region" description="Helical" evidence="9">
    <location>
        <begin position="158"/>
        <end position="178"/>
    </location>
</feature>
<dbReference type="GO" id="GO:0005886">
    <property type="term" value="C:plasma membrane"/>
    <property type="evidence" value="ECO:0007669"/>
    <property type="project" value="UniProtKB-SubCell"/>
</dbReference>
<evidence type="ECO:0000256" key="6">
    <source>
        <dbReference type="ARBA" id="ARBA00022840"/>
    </source>
</evidence>
<feature type="transmembrane region" description="Helical" evidence="9">
    <location>
        <begin position="53"/>
        <end position="73"/>
    </location>
</feature>
<evidence type="ECO:0000256" key="7">
    <source>
        <dbReference type="ARBA" id="ARBA00022989"/>
    </source>
</evidence>
<dbReference type="InterPro" id="IPR014216">
    <property type="entry name" value="ABC_transptr_CydD"/>
</dbReference>
<accession>A0A1H3QBL3</accession>
<dbReference type="NCBIfam" id="TIGR02857">
    <property type="entry name" value="CydD"/>
    <property type="match status" value="1"/>
</dbReference>
<dbReference type="AlphaFoldDB" id="A0A1H3QBL3"/>
<protein>
    <submittedName>
        <fullName evidence="12">ATP-binding cassette, subfamily C, CydD</fullName>
    </submittedName>
</protein>
<dbReference type="GO" id="GO:0042883">
    <property type="term" value="P:cysteine transport"/>
    <property type="evidence" value="ECO:0007669"/>
    <property type="project" value="InterPro"/>
</dbReference>
<keyword evidence="4 9" id="KW-0812">Transmembrane</keyword>
<evidence type="ECO:0000256" key="9">
    <source>
        <dbReference type="SAM" id="Phobius"/>
    </source>
</evidence>
<dbReference type="InterPro" id="IPR039421">
    <property type="entry name" value="Type_1_exporter"/>
</dbReference>
<dbReference type="PROSITE" id="PS50929">
    <property type="entry name" value="ABC_TM1F"/>
    <property type="match status" value="1"/>
</dbReference>
<evidence type="ECO:0000313" key="12">
    <source>
        <dbReference type="EMBL" id="SDZ10663.1"/>
    </source>
</evidence>
<dbReference type="Gene3D" id="3.40.50.300">
    <property type="entry name" value="P-loop containing nucleotide triphosphate hydrolases"/>
    <property type="match status" value="1"/>
</dbReference>
<dbReference type="InterPro" id="IPR027417">
    <property type="entry name" value="P-loop_NTPase"/>
</dbReference>
<evidence type="ECO:0000256" key="1">
    <source>
        <dbReference type="ARBA" id="ARBA00004651"/>
    </source>
</evidence>
<keyword evidence="2" id="KW-0813">Transport</keyword>
<feature type="transmembrane region" description="Helical" evidence="9">
    <location>
        <begin position="263"/>
        <end position="281"/>
    </location>
</feature>
<gene>
    <name evidence="12" type="ORF">SAMN05421736_106101</name>
</gene>
<evidence type="ECO:0000259" key="10">
    <source>
        <dbReference type="PROSITE" id="PS50893"/>
    </source>
</evidence>
<name>A0A1H3QBL3_9BACI</name>
<feature type="domain" description="ABC transporter" evidence="10">
    <location>
        <begin position="335"/>
        <end position="570"/>
    </location>
</feature>
<dbReference type="CDD" id="cd18584">
    <property type="entry name" value="ABC_6TM_AarD_CydD"/>
    <property type="match status" value="1"/>
</dbReference>